<evidence type="ECO:0000313" key="3">
    <source>
        <dbReference type="Proteomes" id="UP001286313"/>
    </source>
</evidence>
<feature type="region of interest" description="Disordered" evidence="1">
    <location>
        <begin position="46"/>
        <end position="70"/>
    </location>
</feature>
<dbReference type="AlphaFoldDB" id="A0AAE1KJM0"/>
<comment type="caution">
    <text evidence="2">The sequence shown here is derived from an EMBL/GenBank/DDBJ whole genome shotgun (WGS) entry which is preliminary data.</text>
</comment>
<protein>
    <submittedName>
        <fullName evidence="2">Uncharacterized protein</fullName>
    </submittedName>
</protein>
<reference evidence="2" key="1">
    <citation type="submission" date="2023-10" db="EMBL/GenBank/DDBJ databases">
        <title>Genome assemblies of two species of porcelain crab, Petrolisthes cinctipes and Petrolisthes manimaculis (Anomura: Porcellanidae).</title>
        <authorList>
            <person name="Angst P."/>
        </authorList>
    </citation>
    <scope>NUCLEOTIDE SEQUENCE</scope>
    <source>
        <strain evidence="2">PB745_01</strain>
        <tissue evidence="2">Gill</tissue>
    </source>
</reference>
<organism evidence="2 3">
    <name type="scientific">Petrolisthes cinctipes</name>
    <name type="common">Flat porcelain crab</name>
    <dbReference type="NCBI Taxonomy" id="88211"/>
    <lineage>
        <taxon>Eukaryota</taxon>
        <taxon>Metazoa</taxon>
        <taxon>Ecdysozoa</taxon>
        <taxon>Arthropoda</taxon>
        <taxon>Crustacea</taxon>
        <taxon>Multicrustacea</taxon>
        <taxon>Malacostraca</taxon>
        <taxon>Eumalacostraca</taxon>
        <taxon>Eucarida</taxon>
        <taxon>Decapoda</taxon>
        <taxon>Pleocyemata</taxon>
        <taxon>Anomura</taxon>
        <taxon>Galatheoidea</taxon>
        <taxon>Porcellanidae</taxon>
        <taxon>Petrolisthes</taxon>
    </lineage>
</organism>
<proteinExistence type="predicted"/>
<evidence type="ECO:0000313" key="2">
    <source>
        <dbReference type="EMBL" id="KAK3873415.1"/>
    </source>
</evidence>
<dbReference type="EMBL" id="JAWQEG010002225">
    <property type="protein sequence ID" value="KAK3873415.1"/>
    <property type="molecule type" value="Genomic_DNA"/>
</dbReference>
<keyword evidence="3" id="KW-1185">Reference proteome</keyword>
<evidence type="ECO:0000256" key="1">
    <source>
        <dbReference type="SAM" id="MobiDB-lite"/>
    </source>
</evidence>
<gene>
    <name evidence="2" type="ORF">Pcinc_021568</name>
</gene>
<name>A0AAE1KJM0_PETCI</name>
<dbReference type="Proteomes" id="UP001286313">
    <property type="component" value="Unassembled WGS sequence"/>
</dbReference>
<accession>A0AAE1KJM0</accession>
<feature type="region of interest" description="Disordered" evidence="1">
    <location>
        <begin position="83"/>
        <end position="120"/>
    </location>
</feature>
<sequence>MLVSNSSKSTTLSALPCETIRFPSRADHTATTIRCLVSFKVHQVFKEDSPRSPPSALERETAAGAPSLPRGWCASGGQEVEGGALELAPSPRVTVDRSKLRHRPCGGQHTSPADCLNLSS</sequence>